<proteinExistence type="predicted"/>
<keyword evidence="4" id="KW-1185">Reference proteome</keyword>
<organism evidence="3 4">
    <name type="scientific">Madurella fahalii</name>
    <dbReference type="NCBI Taxonomy" id="1157608"/>
    <lineage>
        <taxon>Eukaryota</taxon>
        <taxon>Fungi</taxon>
        <taxon>Dikarya</taxon>
        <taxon>Ascomycota</taxon>
        <taxon>Pezizomycotina</taxon>
        <taxon>Sordariomycetes</taxon>
        <taxon>Sordariomycetidae</taxon>
        <taxon>Sordariales</taxon>
        <taxon>Sordariales incertae sedis</taxon>
        <taxon>Madurella</taxon>
    </lineage>
</organism>
<name>A0ABQ0GKS8_9PEZI</name>
<feature type="domain" description="Amine oxidase" evidence="2">
    <location>
        <begin position="175"/>
        <end position="661"/>
    </location>
</feature>
<dbReference type="EMBL" id="BAAFSV010000004">
    <property type="protein sequence ID" value="GAB1318299.1"/>
    <property type="molecule type" value="Genomic_DNA"/>
</dbReference>
<dbReference type="Proteomes" id="UP001628179">
    <property type="component" value="Unassembled WGS sequence"/>
</dbReference>
<gene>
    <name evidence="3" type="ORF">MFIFM68171_08509</name>
</gene>
<sequence>MTGLALSFFLLGGAIAASTDLPVKLETRAAVTSRLANVHLSIEKAVGGPITVTYGSCSSSSAHDAHHILGEADSVRDHSARLVWVLPEETDSGGCISAWSSAGTLVGRSEPQQLQQRHRRRANKRAERIPMDNSTGVDILGPWFEGVALLENKQPSPVDVKAAKSKEVAIVGAGMSGLMCYLILHQAGMKNLEIIEASQRLGGRVHTEYLSGGPFDYSYQEMGPMRFPYTYQDPTTNEILNISDHQIVFQLAAEMNRINRNDKNLSVDFIPWIQNNPNGLVYRNGFRLPTGLPPTVAQIEADPSLGGPIKVLDESTEQVVSAVLENLPGPEFYSEVARNMFKAHKYWIENGLKGLGGDVWSEFAFMVNYLGASLNDTDVNRGGGRSFWHTIYEGLSFRAATWRTINGGLNRLPLSFHPLVSKDTRMSRKIEQIRFVPGKKREGSKVQLHWRDNSNPRNSQLHTSAYDYALVSAPFSVVRSWRLPFTLPTTINNAIHNLGYASACKVALEYSSRFWEHYTNPIVGGCSTTSDIPGIGSICYPSYDINGTGKATILASYSLDGWLKSLSEEDHVRFVLDAMTEIHGEETRKLYTGKYNRKCWELDPLEAAGWADPSVGQHQLYIPEYFKTYDGLIFIGEHTSYTHGWIASALESGIRGAVQLLLELGLVDEAKEAVNKWMARWIDI</sequence>
<dbReference type="Pfam" id="PF01593">
    <property type="entry name" value="Amino_oxidase"/>
    <property type="match status" value="1"/>
</dbReference>
<protein>
    <submittedName>
        <fullName evidence="3">L-amino-acid oxidase-like protein</fullName>
    </submittedName>
</protein>
<dbReference type="Gene3D" id="1.20.1440.240">
    <property type="match status" value="1"/>
</dbReference>
<evidence type="ECO:0000313" key="4">
    <source>
        <dbReference type="Proteomes" id="UP001628179"/>
    </source>
</evidence>
<dbReference type="InterPro" id="IPR050281">
    <property type="entry name" value="Flavin_monoamine_oxidase"/>
</dbReference>
<reference evidence="3 4" key="1">
    <citation type="submission" date="2024-09" db="EMBL/GenBank/DDBJ databases">
        <title>Itraconazole resistance in Madurella fahalii resulting from another homologue of gene encoding cytochrome P450 14-alpha sterol demethylase (CYP51).</title>
        <authorList>
            <person name="Yoshioka I."/>
            <person name="Fahal A.H."/>
            <person name="Kaneko S."/>
            <person name="Yaguchi T."/>
        </authorList>
    </citation>
    <scope>NUCLEOTIDE SEQUENCE [LARGE SCALE GENOMIC DNA]</scope>
    <source>
        <strain evidence="3 4">IFM 68171</strain>
    </source>
</reference>
<evidence type="ECO:0000256" key="1">
    <source>
        <dbReference type="SAM" id="SignalP"/>
    </source>
</evidence>
<dbReference type="SUPFAM" id="SSF51905">
    <property type="entry name" value="FAD/NAD(P)-binding domain"/>
    <property type="match status" value="1"/>
</dbReference>
<comment type="caution">
    <text evidence="3">The sequence shown here is derived from an EMBL/GenBank/DDBJ whole genome shotgun (WGS) entry which is preliminary data.</text>
</comment>
<dbReference type="PANTHER" id="PTHR10742:SF382">
    <property type="entry name" value="AMINE OXIDASE DOMAIN-CONTAINING PROTEIN"/>
    <property type="match status" value="1"/>
</dbReference>
<feature type="signal peptide" evidence="1">
    <location>
        <begin position="1"/>
        <end position="16"/>
    </location>
</feature>
<dbReference type="GeneID" id="98179252"/>
<evidence type="ECO:0000313" key="3">
    <source>
        <dbReference type="EMBL" id="GAB1318299.1"/>
    </source>
</evidence>
<feature type="chain" id="PRO_5046301829" evidence="1">
    <location>
        <begin position="17"/>
        <end position="684"/>
    </location>
</feature>
<keyword evidence="1" id="KW-0732">Signal</keyword>
<dbReference type="InterPro" id="IPR002937">
    <property type="entry name" value="Amino_oxidase"/>
</dbReference>
<dbReference type="InterPro" id="IPR036188">
    <property type="entry name" value="FAD/NAD-bd_sf"/>
</dbReference>
<dbReference type="SUPFAM" id="SSF54373">
    <property type="entry name" value="FAD-linked reductases, C-terminal domain"/>
    <property type="match status" value="1"/>
</dbReference>
<evidence type="ECO:0000259" key="2">
    <source>
        <dbReference type="Pfam" id="PF01593"/>
    </source>
</evidence>
<dbReference type="Gene3D" id="3.90.660.10">
    <property type="match status" value="1"/>
</dbReference>
<accession>A0ABQ0GKS8</accession>
<dbReference type="RefSeq" id="XP_070920030.1">
    <property type="nucleotide sequence ID" value="XM_071063929.1"/>
</dbReference>
<dbReference type="PANTHER" id="PTHR10742">
    <property type="entry name" value="FLAVIN MONOAMINE OXIDASE"/>
    <property type="match status" value="1"/>
</dbReference>
<dbReference type="Gene3D" id="3.50.50.60">
    <property type="entry name" value="FAD/NAD(P)-binding domain"/>
    <property type="match status" value="1"/>
</dbReference>